<reference evidence="2 3" key="1">
    <citation type="submission" date="2015-03" db="EMBL/GenBank/DDBJ databases">
        <title>Genomics and transcriptomics of the oil-accumulating basidiomycete yeast T. oleaginosus allow insights into substrate utilization and the diverse evolutionary trajectories of mating systems in fungi.</title>
        <authorList>
            <consortium name="DOE Joint Genome Institute"/>
            <person name="Kourist R."/>
            <person name="Kracht O."/>
            <person name="Bracharz F."/>
            <person name="Lipzen A."/>
            <person name="Nolan M."/>
            <person name="Ohm R."/>
            <person name="Grigoriev I."/>
            <person name="Sun S."/>
            <person name="Heitman J."/>
            <person name="Bruck T."/>
            <person name="Nowrousian M."/>
        </authorList>
    </citation>
    <scope>NUCLEOTIDE SEQUENCE [LARGE SCALE GENOMIC DNA]</scope>
    <source>
        <strain evidence="2 3">IBC0246</strain>
    </source>
</reference>
<accession>A0A0J1B7M3</accession>
<gene>
    <name evidence="2" type="ORF">CC85DRAFT_43120</name>
</gene>
<protein>
    <submittedName>
        <fullName evidence="2">Uncharacterized protein</fullName>
    </submittedName>
</protein>
<keyword evidence="3" id="KW-1185">Reference proteome</keyword>
<dbReference type="AlphaFoldDB" id="A0A0J1B7M3"/>
<dbReference type="EMBL" id="KQ087192">
    <property type="protein sequence ID" value="KLT43754.1"/>
    <property type="molecule type" value="Genomic_DNA"/>
</dbReference>
<feature type="region of interest" description="Disordered" evidence="1">
    <location>
        <begin position="193"/>
        <end position="239"/>
    </location>
</feature>
<sequence length="335" mass="36472">MGELDSDYFASRHHFDKGFDSAFSSGDTPLSTAATINSAVCSIGDDGFPFPSPTPASYGLPSPVASPAFTPPIRLPAPGNTLAGMVHHRSRSRTLYGRPPDSLMATIAAAPKAPSNARPSLVRALSSPLRKNAAARSVRSLPPSPDSYASYQQYIHSPQSPLPLLGFHVEPDIQFTGPDITLRHLPFWAPTRHPTPRPVPIVPPPPGYREAPSSSSSTPRHHRDIDSARHRTPNVPSGSNLLDNTETVFDLKERILVVQYKPRSVVAKELSAYLHQRMGDMSFESDDDRGVAIFCFINKPARLAKPQLYNYARVKRLSLTVTVLSDVVGPSTRKA</sequence>
<evidence type="ECO:0000256" key="1">
    <source>
        <dbReference type="SAM" id="MobiDB-lite"/>
    </source>
</evidence>
<evidence type="ECO:0000313" key="2">
    <source>
        <dbReference type="EMBL" id="KLT43754.1"/>
    </source>
</evidence>
<feature type="compositionally biased region" description="Pro residues" evidence="1">
    <location>
        <begin position="196"/>
        <end position="207"/>
    </location>
</feature>
<organism evidence="2 3">
    <name type="scientific">Cutaneotrichosporon oleaginosum</name>
    <dbReference type="NCBI Taxonomy" id="879819"/>
    <lineage>
        <taxon>Eukaryota</taxon>
        <taxon>Fungi</taxon>
        <taxon>Dikarya</taxon>
        <taxon>Basidiomycota</taxon>
        <taxon>Agaricomycotina</taxon>
        <taxon>Tremellomycetes</taxon>
        <taxon>Trichosporonales</taxon>
        <taxon>Trichosporonaceae</taxon>
        <taxon>Cutaneotrichosporon</taxon>
    </lineage>
</organism>
<dbReference type="Proteomes" id="UP000053611">
    <property type="component" value="Unassembled WGS sequence"/>
</dbReference>
<proteinExistence type="predicted"/>
<evidence type="ECO:0000313" key="3">
    <source>
        <dbReference type="Proteomes" id="UP000053611"/>
    </source>
</evidence>
<dbReference type="RefSeq" id="XP_018280245.1">
    <property type="nucleotide sequence ID" value="XM_018427170.1"/>
</dbReference>
<dbReference type="GeneID" id="28987773"/>
<name>A0A0J1B7M3_9TREE</name>